<protein>
    <recommendedName>
        <fullName evidence="1">Zinc-ribbon 15 domain-containing protein</fullName>
    </recommendedName>
</protein>
<organism evidence="2 3">
    <name type="scientific">Ceratopteris richardii</name>
    <name type="common">Triangle waterfern</name>
    <dbReference type="NCBI Taxonomy" id="49495"/>
    <lineage>
        <taxon>Eukaryota</taxon>
        <taxon>Viridiplantae</taxon>
        <taxon>Streptophyta</taxon>
        <taxon>Embryophyta</taxon>
        <taxon>Tracheophyta</taxon>
        <taxon>Polypodiopsida</taxon>
        <taxon>Polypodiidae</taxon>
        <taxon>Polypodiales</taxon>
        <taxon>Pteridineae</taxon>
        <taxon>Pteridaceae</taxon>
        <taxon>Parkerioideae</taxon>
        <taxon>Ceratopteris</taxon>
    </lineage>
</organism>
<dbReference type="InterPro" id="IPR053281">
    <property type="entry name" value="Double_zinc_ribbon"/>
</dbReference>
<accession>A0A8T2VJ62</accession>
<reference evidence="2" key="1">
    <citation type="submission" date="2021-08" db="EMBL/GenBank/DDBJ databases">
        <title>WGS assembly of Ceratopteris richardii.</title>
        <authorList>
            <person name="Marchant D.B."/>
            <person name="Chen G."/>
            <person name="Jenkins J."/>
            <person name="Shu S."/>
            <person name="Leebens-Mack J."/>
            <person name="Grimwood J."/>
            <person name="Schmutz J."/>
            <person name="Soltis P."/>
            <person name="Soltis D."/>
            <person name="Chen Z.-H."/>
        </authorList>
    </citation>
    <scope>NUCLEOTIDE SEQUENCE</scope>
    <source>
        <strain evidence="2">Whitten #5841</strain>
        <tissue evidence="2">Leaf</tissue>
    </source>
</reference>
<name>A0A8T2VJ62_CERRI</name>
<dbReference type="InterPro" id="IPR031493">
    <property type="entry name" value="Zinc_ribbon_15"/>
</dbReference>
<dbReference type="OMA" id="LMHCNNC"/>
<evidence type="ECO:0000259" key="1">
    <source>
        <dbReference type="Pfam" id="PF17032"/>
    </source>
</evidence>
<dbReference type="PANTHER" id="PTHR36718">
    <property type="entry name" value="OS05G0435400 PROTEIN"/>
    <property type="match status" value="1"/>
</dbReference>
<dbReference type="PANTHER" id="PTHR36718:SF1">
    <property type="entry name" value="DOUBLE ZINC RIBBON PROTEIN MJ0416"/>
    <property type="match status" value="1"/>
</dbReference>
<proteinExistence type="predicted"/>
<evidence type="ECO:0000313" key="3">
    <source>
        <dbReference type="Proteomes" id="UP000825935"/>
    </source>
</evidence>
<dbReference type="Pfam" id="PF17032">
    <property type="entry name" value="Zn_ribbon_15"/>
    <property type="match status" value="1"/>
</dbReference>
<dbReference type="Proteomes" id="UP000825935">
    <property type="component" value="Chromosome 1"/>
</dbReference>
<sequence>MFFFFVGGVRQRVSEILERDIAKCLRCGCPANMVTYDNVLEIFFIPVWRWPGKGNALHCENCGFLIPHGHFLPSTKDKSSSLPPAPRSFCWSCSRNLEPSFKFCPDCGARQDM</sequence>
<dbReference type="OrthoDB" id="1850117at2759"/>
<dbReference type="AlphaFoldDB" id="A0A8T2VJ62"/>
<evidence type="ECO:0000313" key="2">
    <source>
        <dbReference type="EMBL" id="KAH7447372.1"/>
    </source>
</evidence>
<dbReference type="EMBL" id="CM035406">
    <property type="protein sequence ID" value="KAH7447372.1"/>
    <property type="molecule type" value="Genomic_DNA"/>
</dbReference>
<feature type="domain" description="Zinc-ribbon 15" evidence="1">
    <location>
        <begin position="23"/>
        <end position="108"/>
    </location>
</feature>
<gene>
    <name evidence="2" type="ORF">KP509_01G103700</name>
</gene>
<comment type="caution">
    <text evidence="2">The sequence shown here is derived from an EMBL/GenBank/DDBJ whole genome shotgun (WGS) entry which is preliminary data.</text>
</comment>
<keyword evidence="3" id="KW-1185">Reference proteome</keyword>